<evidence type="ECO:0000256" key="1">
    <source>
        <dbReference type="SAM" id="MobiDB-lite"/>
    </source>
</evidence>
<organism evidence="2 3">
    <name type="scientific">Aspergillus saccharolyticus JOP 1030-1</name>
    <dbReference type="NCBI Taxonomy" id="1450539"/>
    <lineage>
        <taxon>Eukaryota</taxon>
        <taxon>Fungi</taxon>
        <taxon>Dikarya</taxon>
        <taxon>Ascomycota</taxon>
        <taxon>Pezizomycotina</taxon>
        <taxon>Eurotiomycetes</taxon>
        <taxon>Eurotiomycetidae</taxon>
        <taxon>Eurotiales</taxon>
        <taxon>Aspergillaceae</taxon>
        <taxon>Aspergillus</taxon>
        <taxon>Aspergillus subgen. Circumdati</taxon>
    </lineage>
</organism>
<evidence type="ECO:0000313" key="3">
    <source>
        <dbReference type="Proteomes" id="UP000248349"/>
    </source>
</evidence>
<keyword evidence="3" id="KW-1185">Reference proteome</keyword>
<evidence type="ECO:0000313" key="2">
    <source>
        <dbReference type="EMBL" id="PYH46080.1"/>
    </source>
</evidence>
<name>A0A318ZQ59_9EURO</name>
<accession>A0A318ZQ59</accession>
<sequence>MERSQTDGNTTPRTKTHRTTTSCGETCGKVCAWHDCNPIYRIRGPQPLARFSASSYPGLVLVARPSSESVLTSYNYILGFSPCIYIAAHGVFATVKG</sequence>
<dbReference type="AlphaFoldDB" id="A0A318ZQ59"/>
<reference evidence="2 3" key="1">
    <citation type="submission" date="2016-12" db="EMBL/GenBank/DDBJ databases">
        <title>The genomes of Aspergillus section Nigri reveals drivers in fungal speciation.</title>
        <authorList>
            <consortium name="DOE Joint Genome Institute"/>
            <person name="Vesth T.C."/>
            <person name="Nybo J."/>
            <person name="Theobald S."/>
            <person name="Brandl J."/>
            <person name="Frisvad J.C."/>
            <person name="Nielsen K.F."/>
            <person name="Lyhne E.K."/>
            <person name="Kogle M.E."/>
            <person name="Kuo A."/>
            <person name="Riley R."/>
            <person name="Clum A."/>
            <person name="Nolan M."/>
            <person name="Lipzen A."/>
            <person name="Salamov A."/>
            <person name="Henrissat B."/>
            <person name="Wiebenga A."/>
            <person name="De Vries R.P."/>
            <person name="Grigoriev I.V."/>
            <person name="Mortensen U.H."/>
            <person name="Andersen M.R."/>
            <person name="Baker S.E."/>
        </authorList>
    </citation>
    <scope>NUCLEOTIDE SEQUENCE [LARGE SCALE GENOMIC DNA]</scope>
    <source>
        <strain evidence="2 3">JOP 1030-1</strain>
    </source>
</reference>
<protein>
    <submittedName>
        <fullName evidence="2">Uncharacterized protein</fullName>
    </submittedName>
</protein>
<feature type="region of interest" description="Disordered" evidence="1">
    <location>
        <begin position="1"/>
        <end position="22"/>
    </location>
</feature>
<dbReference type="RefSeq" id="XP_025432062.1">
    <property type="nucleotide sequence ID" value="XM_025574083.1"/>
</dbReference>
<proteinExistence type="predicted"/>
<gene>
    <name evidence="2" type="ORF">BP01DRAFT_35306</name>
</gene>
<dbReference type="GeneID" id="37075311"/>
<dbReference type="Proteomes" id="UP000248349">
    <property type="component" value="Unassembled WGS sequence"/>
</dbReference>
<dbReference type="EMBL" id="KZ821229">
    <property type="protein sequence ID" value="PYH46080.1"/>
    <property type="molecule type" value="Genomic_DNA"/>
</dbReference>